<evidence type="ECO:0000313" key="10">
    <source>
        <dbReference type="EMBL" id="EOA83098.1"/>
    </source>
</evidence>
<keyword evidence="3" id="KW-0349">Heme</keyword>
<comment type="similarity">
    <text evidence="7">Belongs to the chloroperoxidase family.</text>
</comment>
<dbReference type="PANTHER" id="PTHR33577">
    <property type="entry name" value="STERIGMATOCYSTIN BIOSYNTHESIS PEROXIDASE STCC-RELATED"/>
    <property type="match status" value="1"/>
</dbReference>
<feature type="signal peptide" evidence="8">
    <location>
        <begin position="1"/>
        <end position="19"/>
    </location>
</feature>
<keyword evidence="2" id="KW-0575">Peroxidase</keyword>
<gene>
    <name evidence="10" type="ORF">SETTUDRAFT_139430</name>
</gene>
<feature type="domain" description="Heme haloperoxidase family profile" evidence="9">
    <location>
        <begin position="65"/>
        <end position="316"/>
    </location>
</feature>
<evidence type="ECO:0000256" key="3">
    <source>
        <dbReference type="ARBA" id="ARBA00022617"/>
    </source>
</evidence>
<keyword evidence="8" id="KW-0732">Signal</keyword>
<dbReference type="GO" id="GO:0046872">
    <property type="term" value="F:metal ion binding"/>
    <property type="evidence" value="ECO:0007669"/>
    <property type="project" value="UniProtKB-KW"/>
</dbReference>
<dbReference type="AlphaFoldDB" id="R0JPK9"/>
<evidence type="ECO:0000256" key="2">
    <source>
        <dbReference type="ARBA" id="ARBA00022559"/>
    </source>
</evidence>
<evidence type="ECO:0000256" key="4">
    <source>
        <dbReference type="ARBA" id="ARBA00022723"/>
    </source>
</evidence>
<keyword evidence="11" id="KW-1185">Reference proteome</keyword>
<evidence type="ECO:0000256" key="7">
    <source>
        <dbReference type="ARBA" id="ARBA00025795"/>
    </source>
</evidence>
<dbReference type="PANTHER" id="PTHR33577:SF16">
    <property type="entry name" value="HEME HALOPEROXIDASE FAMILY PROFILE DOMAIN-CONTAINING PROTEIN"/>
    <property type="match status" value="1"/>
</dbReference>
<feature type="chain" id="PRO_5004343581" description="Heme haloperoxidase family profile domain-containing protein" evidence="8">
    <location>
        <begin position="20"/>
        <end position="439"/>
    </location>
</feature>
<evidence type="ECO:0000256" key="1">
    <source>
        <dbReference type="ARBA" id="ARBA00001970"/>
    </source>
</evidence>
<name>R0JPK9_EXST2</name>
<keyword evidence="6" id="KW-0408">Iron</keyword>
<dbReference type="HOGENOM" id="CLU_029871_3_1_1"/>
<accession>R0JPK9</accession>
<dbReference type="EMBL" id="KB908833">
    <property type="protein sequence ID" value="EOA83098.1"/>
    <property type="molecule type" value="Genomic_DNA"/>
</dbReference>
<reference evidence="10 11" key="1">
    <citation type="journal article" date="2012" name="PLoS Pathog.">
        <title>Diverse lifestyles and strategies of plant pathogenesis encoded in the genomes of eighteen Dothideomycetes fungi.</title>
        <authorList>
            <person name="Ohm R.A."/>
            <person name="Feau N."/>
            <person name="Henrissat B."/>
            <person name="Schoch C.L."/>
            <person name="Horwitz B.A."/>
            <person name="Barry K.W."/>
            <person name="Condon B.J."/>
            <person name="Copeland A.C."/>
            <person name="Dhillon B."/>
            <person name="Glaser F."/>
            <person name="Hesse C.N."/>
            <person name="Kosti I."/>
            <person name="LaButti K."/>
            <person name="Lindquist E.A."/>
            <person name="Lucas S."/>
            <person name="Salamov A.A."/>
            <person name="Bradshaw R.E."/>
            <person name="Ciuffetti L."/>
            <person name="Hamelin R.C."/>
            <person name="Kema G.H.J."/>
            <person name="Lawrence C."/>
            <person name="Scott J.A."/>
            <person name="Spatafora J.W."/>
            <person name="Turgeon B.G."/>
            <person name="de Wit P.J.G.M."/>
            <person name="Zhong S."/>
            <person name="Goodwin S.B."/>
            <person name="Grigoriev I.V."/>
        </authorList>
    </citation>
    <scope>NUCLEOTIDE SEQUENCE [LARGE SCALE GENOMIC DNA]</scope>
    <source>
        <strain evidence="11">28A</strain>
    </source>
</reference>
<dbReference type="PROSITE" id="PS51405">
    <property type="entry name" value="HEME_HALOPEROXIDASE"/>
    <property type="match status" value="1"/>
</dbReference>
<dbReference type="Gene3D" id="1.10.489.10">
    <property type="entry name" value="Chloroperoxidase-like"/>
    <property type="match status" value="1"/>
</dbReference>
<dbReference type="RefSeq" id="XP_008028921.1">
    <property type="nucleotide sequence ID" value="XM_008030730.1"/>
</dbReference>
<protein>
    <recommendedName>
        <fullName evidence="9">Heme haloperoxidase family profile domain-containing protein</fullName>
    </recommendedName>
</protein>
<sequence length="439" mass="47270">MKLSLALAALSLGRSFVDAFPSFHNARNLDGLTPEQLRAAVRSVHDYQKTKRLVVDFTQPIDITGKHAFAEARATDMRGPCPGLNALANHGYISRNGITSFAEVVTAINQVLGMGLELALILGVMGTVWTGNPLSANPGFSIGAPPTGGAGQNILGNLGGLLGKPRGLSGSHNWIESDSSLTRDDLYMTGDAFTMNMTLFLDFYNRADENGVLSMDLLGDQAARRWAYSVAHNPVFYYGPVTGMVSRNAGYFFLGRLLANHTAEHPEGLLTQNVFRSFFGVYEKSDGSLEYRKGHETIPANWYRTPVEYGLVSLNIDTVGWVMKHPELGSVGGNTGKVNTFTGLDLHDITGGVLNSATLLEKNNLLCFSFQVLKTFLPNSLSSLLATIQGPIDLVTNTLAAPILSLDCPAWKDLTTGGEPLWDAIQQKFPGAARSGSSL</sequence>
<comment type="cofactor">
    <cofactor evidence="1">
        <name>heme b</name>
        <dbReference type="ChEBI" id="CHEBI:60344"/>
    </cofactor>
</comment>
<dbReference type="InterPro" id="IPR036851">
    <property type="entry name" value="Chloroperoxidase-like_sf"/>
</dbReference>
<evidence type="ECO:0000256" key="6">
    <source>
        <dbReference type="ARBA" id="ARBA00023004"/>
    </source>
</evidence>
<organism evidence="10 11">
    <name type="scientific">Exserohilum turcicum (strain 28A)</name>
    <name type="common">Northern leaf blight fungus</name>
    <name type="synonym">Setosphaeria turcica</name>
    <dbReference type="NCBI Taxonomy" id="671987"/>
    <lineage>
        <taxon>Eukaryota</taxon>
        <taxon>Fungi</taxon>
        <taxon>Dikarya</taxon>
        <taxon>Ascomycota</taxon>
        <taxon>Pezizomycotina</taxon>
        <taxon>Dothideomycetes</taxon>
        <taxon>Pleosporomycetidae</taxon>
        <taxon>Pleosporales</taxon>
        <taxon>Pleosporineae</taxon>
        <taxon>Pleosporaceae</taxon>
        <taxon>Exserohilum</taxon>
    </lineage>
</organism>
<dbReference type="OrthoDB" id="407298at2759"/>
<evidence type="ECO:0000256" key="8">
    <source>
        <dbReference type="SAM" id="SignalP"/>
    </source>
</evidence>
<dbReference type="eggNOG" id="ENOG502S6CG">
    <property type="taxonomic scope" value="Eukaryota"/>
</dbReference>
<evidence type="ECO:0000259" key="9">
    <source>
        <dbReference type="PROSITE" id="PS51405"/>
    </source>
</evidence>
<dbReference type="InterPro" id="IPR000028">
    <property type="entry name" value="Chloroperoxidase"/>
</dbReference>
<dbReference type="GO" id="GO:0004601">
    <property type="term" value="F:peroxidase activity"/>
    <property type="evidence" value="ECO:0007669"/>
    <property type="project" value="UniProtKB-KW"/>
</dbReference>
<dbReference type="Proteomes" id="UP000016935">
    <property type="component" value="Unassembled WGS sequence"/>
</dbReference>
<keyword evidence="4" id="KW-0479">Metal-binding</keyword>
<evidence type="ECO:0000313" key="11">
    <source>
        <dbReference type="Proteomes" id="UP000016935"/>
    </source>
</evidence>
<dbReference type="SUPFAM" id="SSF47571">
    <property type="entry name" value="Cloroperoxidase"/>
    <property type="match status" value="1"/>
</dbReference>
<proteinExistence type="inferred from homology"/>
<evidence type="ECO:0000256" key="5">
    <source>
        <dbReference type="ARBA" id="ARBA00023002"/>
    </source>
</evidence>
<dbReference type="GeneID" id="19396509"/>
<keyword evidence="5" id="KW-0560">Oxidoreductase</keyword>
<reference evidence="10 11" key="2">
    <citation type="journal article" date="2013" name="PLoS Genet.">
        <title>Comparative genome structure, secondary metabolite, and effector coding capacity across Cochliobolus pathogens.</title>
        <authorList>
            <person name="Condon B.J."/>
            <person name="Leng Y."/>
            <person name="Wu D."/>
            <person name="Bushley K.E."/>
            <person name="Ohm R.A."/>
            <person name="Otillar R."/>
            <person name="Martin J."/>
            <person name="Schackwitz W."/>
            <person name="Grimwood J."/>
            <person name="MohdZainudin N."/>
            <person name="Xue C."/>
            <person name="Wang R."/>
            <person name="Manning V.A."/>
            <person name="Dhillon B."/>
            <person name="Tu Z.J."/>
            <person name="Steffenson B.J."/>
            <person name="Salamov A."/>
            <person name="Sun H."/>
            <person name="Lowry S."/>
            <person name="LaButti K."/>
            <person name="Han J."/>
            <person name="Copeland A."/>
            <person name="Lindquist E."/>
            <person name="Barry K."/>
            <person name="Schmutz J."/>
            <person name="Baker S.E."/>
            <person name="Ciuffetti L.M."/>
            <person name="Grigoriev I.V."/>
            <person name="Zhong S."/>
            <person name="Turgeon B.G."/>
        </authorList>
    </citation>
    <scope>NUCLEOTIDE SEQUENCE [LARGE SCALE GENOMIC DNA]</scope>
    <source>
        <strain evidence="11">28A</strain>
    </source>
</reference>
<dbReference type="Pfam" id="PF01328">
    <property type="entry name" value="Peroxidase_2"/>
    <property type="match status" value="1"/>
</dbReference>